<evidence type="ECO:0000256" key="1">
    <source>
        <dbReference type="SAM" id="MobiDB-lite"/>
    </source>
</evidence>
<dbReference type="EMBL" id="CAADRP010001537">
    <property type="protein sequence ID" value="VFU39931.1"/>
    <property type="molecule type" value="Genomic_DNA"/>
</dbReference>
<gene>
    <name evidence="2" type="ORF">SVIM_LOCUS225483</name>
</gene>
<reference evidence="2" key="1">
    <citation type="submission" date="2019-03" db="EMBL/GenBank/DDBJ databases">
        <authorList>
            <person name="Mank J."/>
            <person name="Almeida P."/>
        </authorList>
    </citation>
    <scope>NUCLEOTIDE SEQUENCE</scope>
    <source>
        <strain evidence="2">78183</strain>
    </source>
</reference>
<dbReference type="AlphaFoldDB" id="A0A6N2LGB9"/>
<protein>
    <submittedName>
        <fullName evidence="2">Uncharacterized protein</fullName>
    </submittedName>
</protein>
<sequence>MTNYFRNSISVVARKKREELNKFGRKDTLPRKGQSGDFKYFRRSRWAISSTLSLPVVSGRIIGGEIGDLLSSSTRSESNTEESWQKVIQRNL</sequence>
<accession>A0A6N2LGB9</accession>
<organism evidence="2">
    <name type="scientific">Salix viminalis</name>
    <name type="common">Common osier</name>
    <name type="synonym">Basket willow</name>
    <dbReference type="NCBI Taxonomy" id="40686"/>
    <lineage>
        <taxon>Eukaryota</taxon>
        <taxon>Viridiplantae</taxon>
        <taxon>Streptophyta</taxon>
        <taxon>Embryophyta</taxon>
        <taxon>Tracheophyta</taxon>
        <taxon>Spermatophyta</taxon>
        <taxon>Magnoliopsida</taxon>
        <taxon>eudicotyledons</taxon>
        <taxon>Gunneridae</taxon>
        <taxon>Pentapetalae</taxon>
        <taxon>rosids</taxon>
        <taxon>fabids</taxon>
        <taxon>Malpighiales</taxon>
        <taxon>Salicaceae</taxon>
        <taxon>Saliceae</taxon>
        <taxon>Salix</taxon>
    </lineage>
</organism>
<proteinExistence type="predicted"/>
<name>A0A6N2LGB9_SALVM</name>
<feature type="region of interest" description="Disordered" evidence="1">
    <location>
        <begin position="70"/>
        <end position="92"/>
    </location>
</feature>
<evidence type="ECO:0000313" key="2">
    <source>
        <dbReference type="EMBL" id="VFU39931.1"/>
    </source>
</evidence>